<comment type="caution">
    <text evidence="1">The sequence shown here is derived from an EMBL/GenBank/DDBJ whole genome shotgun (WGS) entry which is preliminary data.</text>
</comment>
<evidence type="ECO:0000313" key="1">
    <source>
        <dbReference type="EMBL" id="KAH7905402.1"/>
    </source>
</evidence>
<proteinExistence type="predicted"/>
<dbReference type="EMBL" id="MU268200">
    <property type="protein sequence ID" value="KAH7905402.1"/>
    <property type="molecule type" value="Genomic_DNA"/>
</dbReference>
<protein>
    <submittedName>
        <fullName evidence="1">Uncharacterized protein</fullName>
    </submittedName>
</protein>
<dbReference type="Proteomes" id="UP000790377">
    <property type="component" value="Unassembled WGS sequence"/>
</dbReference>
<accession>A0ACB7ZXI7</accession>
<evidence type="ECO:0000313" key="2">
    <source>
        <dbReference type="Proteomes" id="UP000790377"/>
    </source>
</evidence>
<name>A0ACB7ZXI7_9AGAM</name>
<reference evidence="1" key="1">
    <citation type="journal article" date="2021" name="New Phytol.">
        <title>Evolutionary innovations through gain and loss of genes in the ectomycorrhizal Boletales.</title>
        <authorList>
            <person name="Wu G."/>
            <person name="Miyauchi S."/>
            <person name="Morin E."/>
            <person name="Kuo A."/>
            <person name="Drula E."/>
            <person name="Varga T."/>
            <person name="Kohler A."/>
            <person name="Feng B."/>
            <person name="Cao Y."/>
            <person name="Lipzen A."/>
            <person name="Daum C."/>
            <person name="Hundley H."/>
            <person name="Pangilinan J."/>
            <person name="Johnson J."/>
            <person name="Barry K."/>
            <person name="LaButti K."/>
            <person name="Ng V."/>
            <person name="Ahrendt S."/>
            <person name="Min B."/>
            <person name="Choi I.G."/>
            <person name="Park H."/>
            <person name="Plett J.M."/>
            <person name="Magnuson J."/>
            <person name="Spatafora J.W."/>
            <person name="Nagy L.G."/>
            <person name="Henrissat B."/>
            <person name="Grigoriev I.V."/>
            <person name="Yang Z.L."/>
            <person name="Xu J."/>
            <person name="Martin F.M."/>
        </authorList>
    </citation>
    <scope>NUCLEOTIDE SEQUENCE</scope>
    <source>
        <strain evidence="1">ATCC 28755</strain>
    </source>
</reference>
<gene>
    <name evidence="1" type="ORF">BJ138DRAFT_1230021</name>
</gene>
<keyword evidence="2" id="KW-1185">Reference proteome</keyword>
<sequence length="899" mass="99242">MGRPRLYKTDNERTKAACSYRSKYNERNRDAINAKMRASYAQRREPKSVLLPAHTINANESVTAPPTGVLRHKPLVNQDSKHLSAGSTIAQSGESFDLPQVLNAVEACLMNLIKGSSRLFVESLVTTYMKSRKADYGYINQALEGAQSLEEQIQRAKIRLLHARQLPREDIQVGGTASRMAPKAWMSPERAQFLEDHHWNEKYRDCQGKKDYSQFWPPLFEAWFAEYPERQNIFPLIPSNIPLDDAQKESVSKAVEMRKQQLINSFRNRFGSSKDTRKAKNTAGVDVVIKSMVAIAPKPKGARVLNEEQAYSKLFYKDRIQQSVVEKFEELPSDLTRGQKLDIVKAVTKAKFEEEDEETKARVTDFIGQLKRQKAEELAKAVEAGETGEADYERAIENLPAVLSKFLDELARVTGWAFTVLMGGPNPSLGGQIDINSFHVGKTELGNLFNRSYPDFETRIMKPYSEFLERVYSADVFERGTNDIDREINSSSLYRMTPDILPALPSTSSLPALQPDTSDIRHPDVSQHQPRSSNVSRPIDTSQLRSSNVSHPVDTSQLHEPAPQLQPAFAWMNTQPNPYPPLPPSSPPPPSSPTSRWDPPYYGNQWSDGLLDSSISSPSQWGDSAPQDLAPSAASWNLSDSASDQWPMDSGNLGFAGNDNPMIPREYEVVGSLFDPNLDQYLASLASPTSLLNAGQPPCTQAFQQSVSTSTSQTSHTPALQQNAADAQQLPAPVPQQSVPSVQQLPAPVTQQNTSPVQQLPAPVAQQNTSPVQQPPMLNPPSSAKVADKKRTRPSAVAAAAQEPPTEDGPMERPVDENADETTQGNSRRSSRTRIPSKARDIANAIGASTVTKAKENIPPAPAGSKKRKGDAVEGKRNIIGYNPTVVVVSDRIRVLKIS</sequence>
<organism evidence="1 2">
    <name type="scientific">Hygrophoropsis aurantiaca</name>
    <dbReference type="NCBI Taxonomy" id="72124"/>
    <lineage>
        <taxon>Eukaryota</taxon>
        <taxon>Fungi</taxon>
        <taxon>Dikarya</taxon>
        <taxon>Basidiomycota</taxon>
        <taxon>Agaricomycotina</taxon>
        <taxon>Agaricomycetes</taxon>
        <taxon>Agaricomycetidae</taxon>
        <taxon>Boletales</taxon>
        <taxon>Coniophorineae</taxon>
        <taxon>Hygrophoropsidaceae</taxon>
        <taxon>Hygrophoropsis</taxon>
    </lineage>
</organism>